<accession>A0A8S8ZZY4</accession>
<feature type="compositionally biased region" description="Basic residues" evidence="1">
    <location>
        <begin position="712"/>
        <end position="728"/>
    </location>
</feature>
<dbReference type="Gene3D" id="3.40.50.1820">
    <property type="entry name" value="alpha/beta hydrolase"/>
    <property type="match status" value="1"/>
</dbReference>
<feature type="region of interest" description="Disordered" evidence="1">
    <location>
        <begin position="111"/>
        <end position="165"/>
    </location>
</feature>
<dbReference type="SUPFAM" id="SSF53474">
    <property type="entry name" value="alpha/beta-Hydrolases"/>
    <property type="match status" value="1"/>
</dbReference>
<feature type="compositionally biased region" description="Polar residues" evidence="1">
    <location>
        <begin position="491"/>
        <end position="504"/>
    </location>
</feature>
<feature type="compositionally biased region" description="Basic residues" evidence="1">
    <location>
        <begin position="115"/>
        <end position="126"/>
    </location>
</feature>
<dbReference type="OMA" id="FKCDALA"/>
<sequence length="829" mass="94564">MLRWALALRIRRIIVTSPTFLRQSFHKRFYSSSPPFEPSIERYQVPCASAGEITVSLYNVADRPPTDPLIIWIPPFAARDENDPNYHLPSWLHRFSVAVIHYRWSGLYDDERPKPKPKPKSQLKPKPRVEPELDDEGYWSSGASEVKEKDEEIEQDDDEDINRTPLHWPTPIHDVLFGYSWITQNLLPKYPKRKDVYICGSYLGASLAAGLALSESYPHARMAVRGLITYNGIYDWTTFLPDHPIHRPKGDDRILIESQLQKLNRDLDEDSGPAATSPIIAHYQRRLEDLFGSPSGLFDSFASACLFFHTAGLFVPPTFHERYVPEWLLPPPPGPLITGASGAGVNGAGNGQGQHINDPHDPFTPPTTSPQPEPPFQDDFDFLDPDDFDHYVHTYEEYGKEMSMANYHDLDLGPDPDNSEPFEQGSQGSAVAAAEDTTAEEDIHQQQQQETLQLQTQVEEKMSMVNDHYDHHDHDLDLNPDDFEHPEHFNQSEPDSPDSATASLNPEEDIHQHHQTLQLQHQHQTQAEEKTSMVYDASGEPDSVAAADLICEVHRHLQQQDEALKVQIIHAKFPRKSYVHFPSRHSMLKLPDTLLLYETPSAEELPPFKCDALARLGVEGSGAMSLSARYRKGKGKEGKIKEGKQKGKEKKEKKGIKKGKGKGVKEEEKEGEEGEEDEQEEEQQEEKEEEKEEEDDVEEDEAEEVDGEEGKTKKKKSRPRLKTRKNRRPPVAITAGENSFRTQAHELALLMQRSIETLELRERQKWDEDYMVDIHHWELEAARRVKVADVGVVDDQDMEIGDLEGVGDLDERGREIVLEWLEEKMDKAR</sequence>
<feature type="compositionally biased region" description="Low complexity" evidence="1">
    <location>
        <begin position="515"/>
        <end position="525"/>
    </location>
</feature>
<dbReference type="AlphaFoldDB" id="A0A8S8ZZY4"/>
<name>A0A8S8ZZY4_SORMA</name>
<feature type="compositionally biased region" description="Basic residues" evidence="1">
    <location>
        <begin position="653"/>
        <end position="662"/>
    </location>
</feature>
<dbReference type="InterPro" id="IPR029058">
    <property type="entry name" value="AB_hydrolase_fold"/>
</dbReference>
<feature type="region of interest" description="Disordered" evidence="1">
    <location>
        <begin position="338"/>
        <end position="376"/>
    </location>
</feature>
<comment type="caution">
    <text evidence="2">The sequence shown here is derived from an EMBL/GenBank/DDBJ whole genome shotgun (WGS) entry which is preliminary data.</text>
</comment>
<reference evidence="2 3" key="1">
    <citation type="submission" date="2017-07" db="EMBL/GenBank/DDBJ databases">
        <title>Genome sequence of the Sordaria macrospora wild type strain R19027.</title>
        <authorList>
            <person name="Nowrousian M."/>
            <person name="Teichert I."/>
            <person name="Kueck U."/>
        </authorList>
    </citation>
    <scope>NUCLEOTIDE SEQUENCE [LARGE SCALE GENOMIC DNA]</scope>
    <source>
        <strain evidence="2 3">R19027</strain>
        <tissue evidence="2">Mycelium</tissue>
    </source>
</reference>
<feature type="compositionally biased region" description="Basic and acidic residues" evidence="1">
    <location>
        <begin position="635"/>
        <end position="652"/>
    </location>
</feature>
<organism evidence="2 3">
    <name type="scientific">Sordaria macrospora</name>
    <dbReference type="NCBI Taxonomy" id="5147"/>
    <lineage>
        <taxon>Eukaryota</taxon>
        <taxon>Fungi</taxon>
        <taxon>Dikarya</taxon>
        <taxon>Ascomycota</taxon>
        <taxon>Pezizomycotina</taxon>
        <taxon>Sordariomycetes</taxon>
        <taxon>Sordariomycetidae</taxon>
        <taxon>Sordariales</taxon>
        <taxon>Sordariaceae</taxon>
        <taxon>Sordaria</taxon>
    </lineage>
</organism>
<feature type="region of interest" description="Disordered" evidence="1">
    <location>
        <begin position="407"/>
        <end position="451"/>
    </location>
</feature>
<feature type="compositionally biased region" description="Gly residues" evidence="1">
    <location>
        <begin position="341"/>
        <end position="352"/>
    </location>
</feature>
<evidence type="ECO:0000313" key="3">
    <source>
        <dbReference type="Proteomes" id="UP000433876"/>
    </source>
</evidence>
<proteinExistence type="predicted"/>
<feature type="compositionally biased region" description="Pro residues" evidence="1">
    <location>
        <begin position="362"/>
        <end position="375"/>
    </location>
</feature>
<protein>
    <submittedName>
        <fullName evidence="2">Uncharacterized protein</fullName>
    </submittedName>
</protein>
<feature type="region of interest" description="Disordered" evidence="1">
    <location>
        <begin position="469"/>
        <end position="531"/>
    </location>
</feature>
<feature type="compositionally biased region" description="Acidic residues" evidence="1">
    <location>
        <begin position="669"/>
        <end position="707"/>
    </location>
</feature>
<feature type="compositionally biased region" description="Acidic residues" evidence="1">
    <location>
        <begin position="151"/>
        <end position="160"/>
    </location>
</feature>
<dbReference type="EMBL" id="NMPR01000030">
    <property type="protein sequence ID" value="KAA8633875.1"/>
    <property type="molecule type" value="Genomic_DNA"/>
</dbReference>
<feature type="compositionally biased region" description="Basic and acidic residues" evidence="1">
    <location>
        <begin position="469"/>
        <end position="490"/>
    </location>
</feature>
<dbReference type="VEuPathDB" id="FungiDB:SMAC_00647"/>
<gene>
    <name evidence="2" type="ORF">SMACR_00647</name>
</gene>
<feature type="region of interest" description="Disordered" evidence="1">
    <location>
        <begin position="627"/>
        <end position="736"/>
    </location>
</feature>
<dbReference type="Proteomes" id="UP000433876">
    <property type="component" value="Unassembled WGS sequence"/>
</dbReference>
<evidence type="ECO:0000256" key="1">
    <source>
        <dbReference type="SAM" id="MobiDB-lite"/>
    </source>
</evidence>
<evidence type="ECO:0000313" key="2">
    <source>
        <dbReference type="EMBL" id="KAA8633875.1"/>
    </source>
</evidence>